<evidence type="ECO:0000313" key="2">
    <source>
        <dbReference type="EMBL" id="MCT2586735.1"/>
    </source>
</evidence>
<dbReference type="EMBL" id="JAFFZE010000022">
    <property type="protein sequence ID" value="MCT2586735.1"/>
    <property type="molecule type" value="Genomic_DNA"/>
</dbReference>
<evidence type="ECO:0000313" key="3">
    <source>
        <dbReference type="Proteomes" id="UP001156441"/>
    </source>
</evidence>
<accession>A0ABT2JH38</accession>
<dbReference type="Pfam" id="PF02575">
    <property type="entry name" value="YbaB_DNA_bd"/>
    <property type="match status" value="1"/>
</dbReference>
<gene>
    <name evidence="2" type="ORF">JT362_26790</name>
</gene>
<sequence>MNPLIDLERRVNEIAAQTAREYLDTQRSRPGATGRSPDGTVEVTVNGLGDVSDVRVHARDVPPEVAARLADAMKAAWNTAARAHAVAETDNPLANQPGFAELVEEQINERYGPPPEPENPQQAATPGTRPAARPRGTEDEEENFGATSIMQRVRGE</sequence>
<protein>
    <submittedName>
        <fullName evidence="2">YbaB/EbfC family nucleoid-associated protein</fullName>
    </submittedName>
</protein>
<dbReference type="SUPFAM" id="SSF82607">
    <property type="entry name" value="YbaB-like"/>
    <property type="match status" value="1"/>
</dbReference>
<proteinExistence type="predicted"/>
<name>A0ABT2JH38_9PSEU</name>
<feature type="region of interest" description="Disordered" evidence="1">
    <location>
        <begin position="89"/>
        <end position="156"/>
    </location>
</feature>
<evidence type="ECO:0000256" key="1">
    <source>
        <dbReference type="SAM" id="MobiDB-lite"/>
    </source>
</evidence>
<dbReference type="Gene3D" id="3.30.1310.10">
    <property type="entry name" value="Nucleoid-associated protein YbaB-like domain"/>
    <property type="match status" value="1"/>
</dbReference>
<dbReference type="RefSeq" id="WP_260194594.1">
    <property type="nucleotide sequence ID" value="NZ_JAFFZE010000022.1"/>
</dbReference>
<organism evidence="2 3">
    <name type="scientific">Actinophytocola gossypii</name>
    <dbReference type="NCBI Taxonomy" id="2812003"/>
    <lineage>
        <taxon>Bacteria</taxon>
        <taxon>Bacillati</taxon>
        <taxon>Actinomycetota</taxon>
        <taxon>Actinomycetes</taxon>
        <taxon>Pseudonocardiales</taxon>
        <taxon>Pseudonocardiaceae</taxon>
    </lineage>
</organism>
<dbReference type="Proteomes" id="UP001156441">
    <property type="component" value="Unassembled WGS sequence"/>
</dbReference>
<comment type="caution">
    <text evidence="2">The sequence shown here is derived from an EMBL/GenBank/DDBJ whole genome shotgun (WGS) entry which is preliminary data.</text>
</comment>
<feature type="region of interest" description="Disordered" evidence="1">
    <location>
        <begin position="21"/>
        <end position="42"/>
    </location>
</feature>
<dbReference type="InterPro" id="IPR004401">
    <property type="entry name" value="YbaB/EbfC"/>
</dbReference>
<dbReference type="InterPro" id="IPR036894">
    <property type="entry name" value="YbaB-like_sf"/>
</dbReference>
<keyword evidence="3" id="KW-1185">Reference proteome</keyword>
<reference evidence="2 3" key="1">
    <citation type="submission" date="2021-02" db="EMBL/GenBank/DDBJ databases">
        <title>Actinophytocola xerophila sp. nov., isolated from soil of cotton cropping field.</title>
        <authorList>
            <person name="Huang R."/>
            <person name="Chen X."/>
            <person name="Ge X."/>
            <person name="Liu W."/>
        </authorList>
    </citation>
    <scope>NUCLEOTIDE SEQUENCE [LARGE SCALE GENOMIC DNA]</scope>
    <source>
        <strain evidence="2 3">S1-96</strain>
    </source>
</reference>
<feature type="compositionally biased region" description="Low complexity" evidence="1">
    <location>
        <begin position="119"/>
        <end position="134"/>
    </location>
</feature>